<dbReference type="HOGENOM" id="CLU_033716_0_2_11"/>
<dbReference type="GO" id="GO:0008395">
    <property type="term" value="F:steroid hydroxylase activity"/>
    <property type="evidence" value="ECO:0007669"/>
    <property type="project" value="TreeGrafter"/>
</dbReference>
<dbReference type="GO" id="GO:0005506">
    <property type="term" value="F:iron ion binding"/>
    <property type="evidence" value="ECO:0007669"/>
    <property type="project" value="InterPro"/>
</dbReference>
<evidence type="ECO:0000256" key="7">
    <source>
        <dbReference type="RuleBase" id="RU000461"/>
    </source>
</evidence>
<dbReference type="STRING" id="1179773.BN6_64600"/>
<organism evidence="8 9">
    <name type="scientific">Saccharothrix espanaensis (strain ATCC 51144 / DSM 44229 / JCM 9112 / NBRC 15066 / NRRL 15764)</name>
    <dbReference type="NCBI Taxonomy" id="1179773"/>
    <lineage>
        <taxon>Bacteria</taxon>
        <taxon>Bacillati</taxon>
        <taxon>Actinomycetota</taxon>
        <taxon>Actinomycetes</taxon>
        <taxon>Pseudonocardiales</taxon>
        <taxon>Pseudonocardiaceae</taxon>
        <taxon>Saccharothrix</taxon>
    </lineage>
</organism>
<evidence type="ECO:0000256" key="3">
    <source>
        <dbReference type="ARBA" id="ARBA00022723"/>
    </source>
</evidence>
<accession>K0KAQ9</accession>
<keyword evidence="4 7" id="KW-0560">Oxidoreductase</keyword>
<dbReference type="PANTHER" id="PTHR46696:SF4">
    <property type="entry name" value="BIOTIN BIOSYNTHESIS CYTOCHROME P450"/>
    <property type="match status" value="1"/>
</dbReference>
<dbReference type="GO" id="GO:0006707">
    <property type="term" value="P:cholesterol catabolic process"/>
    <property type="evidence" value="ECO:0007669"/>
    <property type="project" value="TreeGrafter"/>
</dbReference>
<dbReference type="PATRIC" id="fig|1179773.3.peg.6512"/>
<dbReference type="EC" id="1.14.-.-" evidence="8"/>
<dbReference type="KEGG" id="sesp:BN6_64600"/>
<keyword evidence="6 7" id="KW-0503">Monooxygenase</keyword>
<dbReference type="PROSITE" id="PS00086">
    <property type="entry name" value="CYTOCHROME_P450"/>
    <property type="match status" value="1"/>
</dbReference>
<dbReference type="InterPro" id="IPR002397">
    <property type="entry name" value="Cyt_P450_B"/>
</dbReference>
<sequence length="396" mass="43767">MTDTTGWAVHPHQFWLRGERPAERVSFDAEKGLWNVYGYEEVATVLADPKTFSSAHVNDLFPVDVPPESSAGNLLDLDPPDHRKLRNLVSKGFSAKVVADLEPRIAALTHELLDAVEGDRLELVDGLAYPLPVIVIAELLGLPAADRELFRDWVDVLFSQKNDITTTADKEQMEADFAVQNEALAPMFQYLREHAAQRRKDPRDDLISALVRAEVDGERLTDTELVNFTTVLLVAGHITTTMLLGNTTLCLDAHPDQRARLRADRSGIPTAIEESLRFLTPFSVMARATTTPVVVGGREIPADQLVLVSLAAANRDPGKFADPDAFDARRDPNPHLGFGRGIHFCVGAPLARLEGRIAIDILLDRFPDLRVDPEIPPTFMPSPFMTGVRTLHLRTA</sequence>
<dbReference type="EMBL" id="HE804045">
    <property type="protein sequence ID" value="CCH33703.1"/>
    <property type="molecule type" value="Genomic_DNA"/>
</dbReference>
<evidence type="ECO:0000256" key="5">
    <source>
        <dbReference type="ARBA" id="ARBA00023004"/>
    </source>
</evidence>
<keyword evidence="3 7" id="KW-0479">Metal-binding</keyword>
<reference evidence="8 9" key="1">
    <citation type="journal article" date="2012" name="BMC Genomics">
        <title>Complete genome sequence of Saccharothrix espanaensis DSM 44229T and comparison to the other completely sequenced Pseudonocardiaceae.</title>
        <authorList>
            <person name="Strobel T."/>
            <person name="Al-Dilaimi A."/>
            <person name="Blom J."/>
            <person name="Gessner A."/>
            <person name="Kalinowski J."/>
            <person name="Luzhetska M."/>
            <person name="Puhler A."/>
            <person name="Szczepanowski R."/>
            <person name="Bechthold A."/>
            <person name="Ruckert C."/>
        </authorList>
    </citation>
    <scope>NUCLEOTIDE SEQUENCE [LARGE SCALE GENOMIC DNA]</scope>
    <source>
        <strain evidence="9">ATCC 51144 / DSM 44229 / JCM 9112 / NBRC 15066 / NRRL 15764</strain>
    </source>
</reference>
<dbReference type="PRINTS" id="PR00359">
    <property type="entry name" value="BP450"/>
</dbReference>
<dbReference type="BioCyc" id="SESP1179773:BN6_RS31105-MONOMER"/>
<proteinExistence type="inferred from homology"/>
<dbReference type="FunFam" id="1.10.630.10:FF:000018">
    <property type="entry name" value="Cytochrome P450 monooxygenase"/>
    <property type="match status" value="1"/>
</dbReference>
<keyword evidence="9" id="KW-1185">Reference proteome</keyword>
<dbReference type="Gene3D" id="1.10.630.10">
    <property type="entry name" value="Cytochrome P450"/>
    <property type="match status" value="1"/>
</dbReference>
<keyword evidence="5 7" id="KW-0408">Iron</keyword>
<evidence type="ECO:0000256" key="4">
    <source>
        <dbReference type="ARBA" id="ARBA00023002"/>
    </source>
</evidence>
<name>K0KAQ9_SACES</name>
<dbReference type="AlphaFoldDB" id="K0KAQ9"/>
<gene>
    <name evidence="8" type="primary">eryK</name>
    <name evidence="8" type="ordered locus">BN6_64600</name>
</gene>
<dbReference type="InterPro" id="IPR036396">
    <property type="entry name" value="Cyt_P450_sf"/>
</dbReference>
<dbReference type="Pfam" id="PF00067">
    <property type="entry name" value="p450"/>
    <property type="match status" value="2"/>
</dbReference>
<dbReference type="CDD" id="cd11032">
    <property type="entry name" value="P450_EryK-like"/>
    <property type="match status" value="1"/>
</dbReference>
<dbReference type="OrthoDB" id="4133219at2"/>
<evidence type="ECO:0000256" key="1">
    <source>
        <dbReference type="ARBA" id="ARBA00010617"/>
    </source>
</evidence>
<dbReference type="GO" id="GO:0036199">
    <property type="term" value="F:cholest-4-en-3-one 26-monooxygenase activity"/>
    <property type="evidence" value="ECO:0007669"/>
    <property type="project" value="TreeGrafter"/>
</dbReference>
<dbReference type="InterPro" id="IPR017972">
    <property type="entry name" value="Cyt_P450_CS"/>
</dbReference>
<evidence type="ECO:0000256" key="2">
    <source>
        <dbReference type="ARBA" id="ARBA00022617"/>
    </source>
</evidence>
<dbReference type="Proteomes" id="UP000006281">
    <property type="component" value="Chromosome"/>
</dbReference>
<protein>
    <submittedName>
        <fullName evidence="8">Erythromycin B/D C-12 hydroxylase</fullName>
        <ecNumber evidence="8">1.14.-.-</ecNumber>
    </submittedName>
</protein>
<dbReference type="PANTHER" id="PTHR46696">
    <property type="entry name" value="P450, PUTATIVE (EUROFUNG)-RELATED"/>
    <property type="match status" value="1"/>
</dbReference>
<dbReference type="InterPro" id="IPR001128">
    <property type="entry name" value="Cyt_P450"/>
</dbReference>
<keyword evidence="2 7" id="KW-0349">Heme</keyword>
<comment type="similarity">
    <text evidence="1 7">Belongs to the cytochrome P450 family.</text>
</comment>
<dbReference type="eggNOG" id="COG2124">
    <property type="taxonomic scope" value="Bacteria"/>
</dbReference>
<evidence type="ECO:0000313" key="9">
    <source>
        <dbReference type="Proteomes" id="UP000006281"/>
    </source>
</evidence>
<evidence type="ECO:0000256" key="6">
    <source>
        <dbReference type="ARBA" id="ARBA00023033"/>
    </source>
</evidence>
<dbReference type="GO" id="GO:0020037">
    <property type="term" value="F:heme binding"/>
    <property type="evidence" value="ECO:0007669"/>
    <property type="project" value="InterPro"/>
</dbReference>
<dbReference type="RefSeq" id="WP_015103814.1">
    <property type="nucleotide sequence ID" value="NC_019673.1"/>
</dbReference>
<evidence type="ECO:0000313" key="8">
    <source>
        <dbReference type="EMBL" id="CCH33703.1"/>
    </source>
</evidence>
<dbReference type="SUPFAM" id="SSF48264">
    <property type="entry name" value="Cytochrome P450"/>
    <property type="match status" value="1"/>
</dbReference>